<protein>
    <submittedName>
        <fullName evidence="1">Uncharacterized protein</fullName>
    </submittedName>
</protein>
<evidence type="ECO:0000313" key="1">
    <source>
        <dbReference type="EMBL" id="EHK99498.1"/>
    </source>
</evidence>
<comment type="caution">
    <text evidence="1">The sequence shown here is derived from an EMBL/GenBank/DDBJ whole genome shotgun (WGS) entry which is preliminary data.</text>
</comment>
<reference evidence="1 2" key="1">
    <citation type="journal article" date="2012" name="Eukaryot. Cell">
        <title>Genome sequence of the fungus Glarea lozoyensis: the first genome sequence of a species from the Helotiaceae family.</title>
        <authorList>
            <person name="Youssar L."/>
            <person name="Gruening B.A."/>
            <person name="Erxleben A."/>
            <person name="Guenther S."/>
            <person name="Huettel W."/>
        </authorList>
    </citation>
    <scope>NUCLEOTIDE SEQUENCE [LARGE SCALE GENOMIC DNA]</scope>
    <source>
        <strain evidence="2">ATCC 74030 / MF5533</strain>
    </source>
</reference>
<accession>H0EPS0</accession>
<organism evidence="1 2">
    <name type="scientific">Glarea lozoyensis (strain ATCC 74030 / MF5533)</name>
    <dbReference type="NCBI Taxonomy" id="1104152"/>
    <lineage>
        <taxon>Eukaryota</taxon>
        <taxon>Fungi</taxon>
        <taxon>Dikarya</taxon>
        <taxon>Ascomycota</taxon>
        <taxon>Pezizomycotina</taxon>
        <taxon>Leotiomycetes</taxon>
        <taxon>Helotiales</taxon>
        <taxon>Helotiaceae</taxon>
        <taxon>Glarea</taxon>
    </lineage>
</organism>
<dbReference type="InParanoid" id="H0EPS0"/>
<sequence length="38" mass="4253">MVFDALVRNDIVLTGTRARIYSTPRRVYALNEKSAVGV</sequence>
<keyword evidence="2" id="KW-1185">Reference proteome</keyword>
<dbReference type="Proteomes" id="UP000005446">
    <property type="component" value="Unassembled WGS sequence"/>
</dbReference>
<name>H0EPS0_GLAL7</name>
<dbReference type="HOGENOM" id="CLU_3335688_0_0_1"/>
<dbReference type="EMBL" id="AGUE01000116">
    <property type="protein sequence ID" value="EHK99498.1"/>
    <property type="molecule type" value="Genomic_DNA"/>
</dbReference>
<gene>
    <name evidence="1" type="ORF">M7I_4656</name>
</gene>
<evidence type="ECO:0000313" key="2">
    <source>
        <dbReference type="Proteomes" id="UP000005446"/>
    </source>
</evidence>
<proteinExistence type="predicted"/>
<dbReference type="AlphaFoldDB" id="H0EPS0"/>